<evidence type="ECO:0000313" key="2">
    <source>
        <dbReference type="Proteomes" id="UP000664601"/>
    </source>
</evidence>
<gene>
    <name evidence="1" type="ORF">JZO70_07665</name>
</gene>
<keyword evidence="2" id="KW-1185">Reference proteome</keyword>
<accession>A0ABS3LAG8</accession>
<name>A0ABS3LAG8_9ENTE</name>
<organism evidence="1 2">
    <name type="scientific">Candidatus Enterococcus moelleringii</name>
    <dbReference type="NCBI Taxonomy" id="2815325"/>
    <lineage>
        <taxon>Bacteria</taxon>
        <taxon>Bacillati</taxon>
        <taxon>Bacillota</taxon>
        <taxon>Bacilli</taxon>
        <taxon>Lactobacillales</taxon>
        <taxon>Enterococcaceae</taxon>
        <taxon>Enterococcus</taxon>
    </lineage>
</organism>
<dbReference type="Pfam" id="PF12784">
    <property type="entry name" value="PDDEXK_2"/>
    <property type="match status" value="1"/>
</dbReference>
<dbReference type="RefSeq" id="WP_207672963.1">
    <property type="nucleotide sequence ID" value="NZ_JAFREM010000012.1"/>
</dbReference>
<proteinExistence type="predicted"/>
<protein>
    <submittedName>
        <fullName evidence="1">Rpn family recombination-promoting nuclease/putative transposase</fullName>
    </submittedName>
</protein>
<evidence type="ECO:0000313" key="1">
    <source>
        <dbReference type="EMBL" id="MBO1306033.1"/>
    </source>
</evidence>
<reference evidence="1 2" key="1">
    <citation type="submission" date="2021-03" db="EMBL/GenBank/DDBJ databases">
        <title>Enterococcal diversity collection.</title>
        <authorList>
            <person name="Gilmore M.S."/>
            <person name="Schwartzman J."/>
            <person name="Van Tyne D."/>
            <person name="Martin M."/>
            <person name="Earl A.M."/>
            <person name="Manson A.L."/>
            <person name="Straub T."/>
            <person name="Salamzade R."/>
            <person name="Saavedra J."/>
            <person name="Lebreton F."/>
            <person name="Prichula J."/>
            <person name="Schaufler K."/>
            <person name="Gaca A."/>
            <person name="Sgardioli B."/>
            <person name="Wagenaar J."/>
            <person name="Strong T."/>
        </authorList>
    </citation>
    <scope>NUCLEOTIDE SEQUENCE [LARGE SCALE GENOMIC DNA]</scope>
    <source>
        <strain evidence="1 2">669A</strain>
    </source>
</reference>
<dbReference type="PANTHER" id="PTHR41317">
    <property type="entry name" value="PD-(D_E)XK NUCLEASE FAMILY TRANSPOSASE"/>
    <property type="match status" value="1"/>
</dbReference>
<dbReference type="PANTHER" id="PTHR41317:SF1">
    <property type="entry name" value="PD-(D_E)XK NUCLEASE FAMILY TRANSPOSASE"/>
    <property type="match status" value="1"/>
</dbReference>
<dbReference type="Proteomes" id="UP000664601">
    <property type="component" value="Unassembled WGS sequence"/>
</dbReference>
<dbReference type="NCBIfam" id="TIGR01784">
    <property type="entry name" value="T_den_put_tspse"/>
    <property type="match status" value="1"/>
</dbReference>
<dbReference type="EMBL" id="JAFREM010000012">
    <property type="protein sequence ID" value="MBO1306033.1"/>
    <property type="molecule type" value="Genomic_DNA"/>
</dbReference>
<dbReference type="InterPro" id="IPR010106">
    <property type="entry name" value="RpnA"/>
</dbReference>
<comment type="caution">
    <text evidence="1">The sequence shown here is derived from an EMBL/GenBank/DDBJ whole genome shotgun (WGS) entry which is preliminary data.</text>
</comment>
<sequence>MQYKATNDLIFKKLMTGQGSSHILKAFVRDILGKEFKTLIPRETYHIDSYKKTFNKTKILRTEVDVLAVAEDGSQVTIEMQVNPHQFFEERAIFYLANVYTSPFGDEEAKTYVESNNYSPLCPAYGINIIDFDLFEEDEDAIQTFSLRNDKTYKPFLNKRKQKILMLCFFSLKNVNIEKSSAAYHWQKFFTTGEVSKDAPDYLKEAQRITDYHSMGKEEQTMIMRVDKAQAIKDAEIAYALEEGADMKAVEFVLKMLEENEPVKKIVKYTGLTAEQIKKIQEDVN</sequence>